<dbReference type="AlphaFoldDB" id="A0A1I7Y743"/>
<sequence>MKNPDITEGPLSLIASKAQPSFSADLSTKSDALRQCRGPTSSLSRETFTCAMEQFMLRDSMYLIRKSLLNLKASQSLLTHVALTLDSWEWSQGAISPLRRRCLFWECVANTLFTFAPESPERPTLALHRATSATLLNNTPILDAKDRTAWSETVLMWTVTFKGPSRAYTGSAHIDRQQWAVVFKYTYRTLKAKLEWISTALMYISLTWLSWFNKCPGFSSSGKRRSIT</sequence>
<accession>A0A1I7Y743</accession>
<name>A0A1I7Y743_9BILA</name>
<protein>
    <submittedName>
        <fullName evidence="2">Uncharacterized protein</fullName>
    </submittedName>
</protein>
<reference evidence="2" key="1">
    <citation type="submission" date="2016-11" db="UniProtKB">
        <authorList>
            <consortium name="WormBaseParasite"/>
        </authorList>
    </citation>
    <scope>IDENTIFICATION</scope>
</reference>
<proteinExistence type="predicted"/>
<dbReference type="Proteomes" id="UP000095287">
    <property type="component" value="Unplaced"/>
</dbReference>
<evidence type="ECO:0000313" key="2">
    <source>
        <dbReference type="WBParaSite" id="L893_g13413.t1"/>
    </source>
</evidence>
<keyword evidence="1" id="KW-1185">Reference proteome</keyword>
<organism evidence="1 2">
    <name type="scientific">Steinernema glaseri</name>
    <dbReference type="NCBI Taxonomy" id="37863"/>
    <lineage>
        <taxon>Eukaryota</taxon>
        <taxon>Metazoa</taxon>
        <taxon>Ecdysozoa</taxon>
        <taxon>Nematoda</taxon>
        <taxon>Chromadorea</taxon>
        <taxon>Rhabditida</taxon>
        <taxon>Tylenchina</taxon>
        <taxon>Panagrolaimomorpha</taxon>
        <taxon>Strongyloidoidea</taxon>
        <taxon>Steinernematidae</taxon>
        <taxon>Steinernema</taxon>
    </lineage>
</organism>
<evidence type="ECO:0000313" key="1">
    <source>
        <dbReference type="Proteomes" id="UP000095287"/>
    </source>
</evidence>
<dbReference type="WBParaSite" id="L893_g13413.t1">
    <property type="protein sequence ID" value="L893_g13413.t1"/>
    <property type="gene ID" value="L893_g13413"/>
</dbReference>